<organism evidence="2 3">
    <name type="scientific">Caenorhabditis tropicalis</name>
    <dbReference type="NCBI Taxonomy" id="1561998"/>
    <lineage>
        <taxon>Eukaryota</taxon>
        <taxon>Metazoa</taxon>
        <taxon>Ecdysozoa</taxon>
        <taxon>Nematoda</taxon>
        <taxon>Chromadorea</taxon>
        <taxon>Rhabditida</taxon>
        <taxon>Rhabditina</taxon>
        <taxon>Rhabditomorpha</taxon>
        <taxon>Rhabditoidea</taxon>
        <taxon>Rhabditidae</taxon>
        <taxon>Peloderinae</taxon>
        <taxon>Caenorhabditis</taxon>
    </lineage>
</organism>
<dbReference type="Pfam" id="PF01579">
    <property type="entry name" value="DUF19"/>
    <property type="match status" value="2"/>
</dbReference>
<dbReference type="InterPro" id="IPR002542">
    <property type="entry name" value="T20D4.11-like_dom"/>
</dbReference>
<proteinExistence type="predicted"/>
<feature type="domain" description="T20D4.11-like" evidence="1">
    <location>
        <begin position="260"/>
        <end position="398"/>
    </location>
</feature>
<protein>
    <submittedName>
        <fullName evidence="3">DUF19 domain-containing protein</fullName>
    </submittedName>
</protein>
<accession>A0A1I7UW38</accession>
<sequence length="411" mass="47451">MIKEYVLETEVQLQTLVVEAAILVLSRTVAMFDSLIHTPNECYGSLQGEAAQNLKNIYDLRCEKYELYSHKMMNCLEDIAWDKYWTTNSFCKGKFDFTTNDLVARRKAFYDGKSCLTELADGRCYETAASYLKTNYDQFVNILTTAPIHGNCDSLFDEINKKQCSLTRNMMIGNWGTFKKYKLYGKDFESVINGNDQCKVLKKNLTVKRGAFVNEKSYFMAHVNKRCPKGKQYLEDNYNEFVDFITIQPENDDCKSIFSQTENYPCIPIIDYYVDDIQLERELNASLAYKIVGECRIANKCLEGSKCLSKQAESILKWCELGKHEGVPFYSCLEVLRTQNLDYSSHYCAPDTVTMKATGEEYLEQFISNKACLKDMMLETCGTDAIRGYDKYFKKVIDFTLYGGDYDDYDE</sequence>
<dbReference type="AlphaFoldDB" id="A0A1I7UW38"/>
<evidence type="ECO:0000313" key="2">
    <source>
        <dbReference type="Proteomes" id="UP000095282"/>
    </source>
</evidence>
<reference evidence="3" key="1">
    <citation type="submission" date="2016-11" db="UniProtKB">
        <authorList>
            <consortium name="WormBaseParasite"/>
        </authorList>
    </citation>
    <scope>IDENTIFICATION</scope>
</reference>
<evidence type="ECO:0000313" key="3">
    <source>
        <dbReference type="WBParaSite" id="Csp11.Scaffold630.g19936.t1"/>
    </source>
</evidence>
<dbReference type="PANTHER" id="PTHR31897:SF12">
    <property type="entry name" value="DUF19 DOMAIN-CONTAINING PROTEIN"/>
    <property type="match status" value="1"/>
</dbReference>
<dbReference type="PANTHER" id="PTHR31897">
    <property type="entry name" value="PROTEIN CBG17011-RELATED"/>
    <property type="match status" value="1"/>
</dbReference>
<dbReference type="WBParaSite" id="Csp11.Scaffold630.g19936.t1">
    <property type="protein sequence ID" value="Csp11.Scaffold630.g19936.t1"/>
    <property type="gene ID" value="Csp11.Scaffold630.g19936"/>
</dbReference>
<name>A0A1I7UW38_9PELO</name>
<dbReference type="eggNOG" id="ENOG502TJ13">
    <property type="taxonomic scope" value="Eukaryota"/>
</dbReference>
<feature type="domain" description="T20D4.11-like" evidence="1">
    <location>
        <begin position="31"/>
        <end position="153"/>
    </location>
</feature>
<dbReference type="Proteomes" id="UP000095282">
    <property type="component" value="Unplaced"/>
</dbReference>
<keyword evidence="2" id="KW-1185">Reference proteome</keyword>
<evidence type="ECO:0000259" key="1">
    <source>
        <dbReference type="Pfam" id="PF01579"/>
    </source>
</evidence>